<feature type="compositionally biased region" description="Basic and acidic residues" evidence="1">
    <location>
        <begin position="79"/>
        <end position="90"/>
    </location>
</feature>
<keyword evidence="3" id="KW-1185">Reference proteome</keyword>
<name>A0ABR1AH04_POLSC</name>
<reference evidence="2 3" key="1">
    <citation type="submission" date="2023-09" db="EMBL/GenBank/DDBJ databases">
        <title>Genomes of two closely related lineages of the louse Polyplax serrata with different host specificities.</title>
        <authorList>
            <person name="Martinu J."/>
            <person name="Tarabai H."/>
            <person name="Stefka J."/>
            <person name="Hypsa V."/>
        </authorList>
    </citation>
    <scope>NUCLEOTIDE SEQUENCE [LARGE SCALE GENOMIC DNA]</scope>
    <source>
        <strain evidence="2">98ZLc_SE</strain>
    </source>
</reference>
<gene>
    <name evidence="2" type="ORF">RUM44_003625</name>
</gene>
<dbReference type="EMBL" id="JAWJWF010000049">
    <property type="protein sequence ID" value="KAK6619243.1"/>
    <property type="molecule type" value="Genomic_DNA"/>
</dbReference>
<dbReference type="Proteomes" id="UP001359485">
    <property type="component" value="Unassembled WGS sequence"/>
</dbReference>
<evidence type="ECO:0000256" key="1">
    <source>
        <dbReference type="SAM" id="MobiDB-lite"/>
    </source>
</evidence>
<feature type="region of interest" description="Disordered" evidence="1">
    <location>
        <begin position="70"/>
        <end position="101"/>
    </location>
</feature>
<evidence type="ECO:0000313" key="2">
    <source>
        <dbReference type="EMBL" id="KAK6619243.1"/>
    </source>
</evidence>
<proteinExistence type="predicted"/>
<evidence type="ECO:0000313" key="3">
    <source>
        <dbReference type="Proteomes" id="UP001359485"/>
    </source>
</evidence>
<accession>A0ABR1AH04</accession>
<comment type="caution">
    <text evidence="2">The sequence shown here is derived from an EMBL/GenBank/DDBJ whole genome shotgun (WGS) entry which is preliminary data.</text>
</comment>
<sequence>MELHLEVPRGKRWFFFRGEEEEEESVSVVCPSQTAFTDTKGKLLGRCLLHGECLAKRKLQKQGLEYSPMGKVKRNRILQKSDSREERKLQEQSGLKQMSKS</sequence>
<feature type="compositionally biased region" description="Polar residues" evidence="1">
    <location>
        <begin position="91"/>
        <end position="101"/>
    </location>
</feature>
<organism evidence="2 3">
    <name type="scientific">Polyplax serrata</name>
    <name type="common">Common mouse louse</name>
    <dbReference type="NCBI Taxonomy" id="468196"/>
    <lineage>
        <taxon>Eukaryota</taxon>
        <taxon>Metazoa</taxon>
        <taxon>Ecdysozoa</taxon>
        <taxon>Arthropoda</taxon>
        <taxon>Hexapoda</taxon>
        <taxon>Insecta</taxon>
        <taxon>Pterygota</taxon>
        <taxon>Neoptera</taxon>
        <taxon>Paraneoptera</taxon>
        <taxon>Psocodea</taxon>
        <taxon>Troctomorpha</taxon>
        <taxon>Phthiraptera</taxon>
        <taxon>Anoplura</taxon>
        <taxon>Polyplacidae</taxon>
        <taxon>Polyplax</taxon>
    </lineage>
</organism>
<protein>
    <submittedName>
        <fullName evidence="2">Uncharacterized protein</fullName>
    </submittedName>
</protein>